<protein>
    <submittedName>
        <fullName evidence="3">DUF58 domain-containing protein</fullName>
    </submittedName>
</protein>
<dbReference type="InterPro" id="IPR002881">
    <property type="entry name" value="DUF58"/>
</dbReference>
<comment type="caution">
    <text evidence="3">The sequence shown here is derived from an EMBL/GenBank/DDBJ whole genome shotgun (WGS) entry which is preliminary data.</text>
</comment>
<accession>A0ABP9P516</accession>
<evidence type="ECO:0000313" key="4">
    <source>
        <dbReference type="Proteomes" id="UP001499852"/>
    </source>
</evidence>
<keyword evidence="1" id="KW-0812">Transmembrane</keyword>
<gene>
    <name evidence="3" type="ORF">GCM10023213_23900</name>
</gene>
<keyword evidence="4" id="KW-1185">Reference proteome</keyword>
<sequence length="434" mass="48936">MRPSLLTLRLVAAWTVLGLAASIWPVMQPVWVGAGILFIIIALADLLSLPRKQRLSVQRSLPGRFALGVKSPITLTLRHSLGRPLTVQVHDGLPPQALAEGLPWQGTLPALEHVDLVYDAHFTRRGLHTFSPAHLLIHSRLGLWRRLYRTGPASETRCYPNYEPVVRFALLATANREEQMGIVKRRRSGATLDFHQLREYQDGDVLSRVDWKATSRRQVLVSREYEEQRNQSIILVPDCGRRMRAMDGELTQFDHCLNAMLLIAYIALRQGDEVGVTGFGGSQRWLKPVKGAPAMPTLLNHLYDYETTTEPSDFIEAAERVMALQKRRALILLLTNLRTEDTTHLTKAVALLQKRHLVLVATLREAEMEARLHQPIASLQEALSYGAQCHYQQQRAHLLDSLRANRIVTVDETAQNLPIALANRYLDLKAAGRI</sequence>
<evidence type="ECO:0000313" key="3">
    <source>
        <dbReference type="EMBL" id="GAA5140782.1"/>
    </source>
</evidence>
<feature type="transmembrane region" description="Helical" evidence="1">
    <location>
        <begin position="30"/>
        <end position="49"/>
    </location>
</feature>
<keyword evidence="1" id="KW-1133">Transmembrane helix</keyword>
<name>A0ABP9P516_9BACT</name>
<organism evidence="3 4">
    <name type="scientific">Prosthecobacter algae</name>
    <dbReference type="NCBI Taxonomy" id="1144682"/>
    <lineage>
        <taxon>Bacteria</taxon>
        <taxon>Pseudomonadati</taxon>
        <taxon>Verrucomicrobiota</taxon>
        <taxon>Verrucomicrobiia</taxon>
        <taxon>Verrucomicrobiales</taxon>
        <taxon>Verrucomicrobiaceae</taxon>
        <taxon>Prosthecobacter</taxon>
    </lineage>
</organism>
<evidence type="ECO:0000259" key="2">
    <source>
        <dbReference type="Pfam" id="PF01882"/>
    </source>
</evidence>
<dbReference type="InterPro" id="IPR036465">
    <property type="entry name" value="vWFA_dom_sf"/>
</dbReference>
<dbReference type="SUPFAM" id="SSF53300">
    <property type="entry name" value="vWA-like"/>
    <property type="match status" value="1"/>
</dbReference>
<dbReference type="Pfam" id="PF01882">
    <property type="entry name" value="DUF58"/>
    <property type="match status" value="1"/>
</dbReference>
<dbReference type="Proteomes" id="UP001499852">
    <property type="component" value="Unassembled WGS sequence"/>
</dbReference>
<keyword evidence="1" id="KW-0472">Membrane</keyword>
<reference evidence="4" key="1">
    <citation type="journal article" date="2019" name="Int. J. Syst. Evol. Microbiol.">
        <title>The Global Catalogue of Microorganisms (GCM) 10K type strain sequencing project: providing services to taxonomists for standard genome sequencing and annotation.</title>
        <authorList>
            <consortium name="The Broad Institute Genomics Platform"/>
            <consortium name="The Broad Institute Genome Sequencing Center for Infectious Disease"/>
            <person name="Wu L."/>
            <person name="Ma J."/>
        </authorList>
    </citation>
    <scope>NUCLEOTIDE SEQUENCE [LARGE SCALE GENOMIC DNA]</scope>
    <source>
        <strain evidence="4">JCM 18053</strain>
    </source>
</reference>
<evidence type="ECO:0000256" key="1">
    <source>
        <dbReference type="SAM" id="Phobius"/>
    </source>
</evidence>
<dbReference type="RefSeq" id="WP_345736601.1">
    <property type="nucleotide sequence ID" value="NZ_BAABIA010000004.1"/>
</dbReference>
<dbReference type="PANTHER" id="PTHR33608">
    <property type="entry name" value="BLL2464 PROTEIN"/>
    <property type="match status" value="1"/>
</dbReference>
<proteinExistence type="predicted"/>
<dbReference type="EMBL" id="BAABIA010000004">
    <property type="protein sequence ID" value="GAA5140782.1"/>
    <property type="molecule type" value="Genomic_DNA"/>
</dbReference>
<feature type="domain" description="DUF58" evidence="2">
    <location>
        <begin position="197"/>
        <end position="367"/>
    </location>
</feature>
<dbReference type="PANTHER" id="PTHR33608:SF3">
    <property type="entry name" value="SLR2013 PROTEIN"/>
    <property type="match status" value="1"/>
</dbReference>